<dbReference type="CDD" id="cd01948">
    <property type="entry name" value="EAL"/>
    <property type="match status" value="1"/>
</dbReference>
<dbReference type="PROSITE" id="PS50883">
    <property type="entry name" value="EAL"/>
    <property type="match status" value="1"/>
</dbReference>
<evidence type="ECO:0000313" key="7">
    <source>
        <dbReference type="Proteomes" id="UP000471152"/>
    </source>
</evidence>
<feature type="compositionally biased region" description="Basic and acidic residues" evidence="1">
    <location>
        <begin position="640"/>
        <end position="659"/>
    </location>
</feature>
<dbReference type="SUPFAM" id="SSF55785">
    <property type="entry name" value="PYP-like sensor domain (PAS domain)"/>
    <property type="match status" value="1"/>
</dbReference>
<dbReference type="InterPro" id="IPR035919">
    <property type="entry name" value="EAL_sf"/>
</dbReference>
<reference evidence="6 7" key="1">
    <citation type="submission" date="2020-02" db="EMBL/GenBank/DDBJ databases">
        <title>The WGS of Modestobacter muralis DSM 100205.</title>
        <authorList>
            <person name="Jiang Z."/>
        </authorList>
    </citation>
    <scope>NUCLEOTIDE SEQUENCE [LARGE SCALE GENOMIC DNA]</scope>
    <source>
        <strain evidence="6 7">DSM 100205</strain>
    </source>
</reference>
<name>A0A6P0H5Y8_9ACTN</name>
<dbReference type="SMART" id="SM00086">
    <property type="entry name" value="PAC"/>
    <property type="match status" value="1"/>
</dbReference>
<accession>A0A6P0H5Y8</accession>
<dbReference type="SUPFAM" id="SSF55073">
    <property type="entry name" value="Nucleotide cyclase"/>
    <property type="match status" value="1"/>
</dbReference>
<dbReference type="Pfam" id="PF00990">
    <property type="entry name" value="GGDEF"/>
    <property type="match status" value="1"/>
</dbReference>
<comment type="caution">
    <text evidence="6">The sequence shown here is derived from an EMBL/GenBank/DDBJ whole genome shotgun (WGS) entry which is preliminary data.</text>
</comment>
<dbReference type="Gene3D" id="3.30.450.20">
    <property type="entry name" value="PAS domain"/>
    <property type="match status" value="1"/>
</dbReference>
<evidence type="ECO:0000313" key="6">
    <source>
        <dbReference type="EMBL" id="NEN51121.1"/>
    </source>
</evidence>
<feature type="compositionally biased region" description="Low complexity" evidence="1">
    <location>
        <begin position="605"/>
        <end position="616"/>
    </location>
</feature>
<protein>
    <submittedName>
        <fullName evidence="6">EAL domain-containing protein</fullName>
    </submittedName>
</protein>
<dbReference type="CDD" id="cd00130">
    <property type="entry name" value="PAS"/>
    <property type="match status" value="1"/>
</dbReference>
<organism evidence="6 7">
    <name type="scientific">Modestobacter muralis</name>
    <dbReference type="NCBI Taxonomy" id="1608614"/>
    <lineage>
        <taxon>Bacteria</taxon>
        <taxon>Bacillati</taxon>
        <taxon>Actinomycetota</taxon>
        <taxon>Actinomycetes</taxon>
        <taxon>Geodermatophilales</taxon>
        <taxon>Geodermatophilaceae</taxon>
        <taxon>Modestobacter</taxon>
    </lineage>
</organism>
<evidence type="ECO:0000259" key="5">
    <source>
        <dbReference type="PROSITE" id="PS50887"/>
    </source>
</evidence>
<dbReference type="InterPro" id="IPR000160">
    <property type="entry name" value="GGDEF_dom"/>
</dbReference>
<dbReference type="PROSITE" id="PS50113">
    <property type="entry name" value="PAC"/>
    <property type="match status" value="1"/>
</dbReference>
<dbReference type="InterPro" id="IPR052155">
    <property type="entry name" value="Biofilm_reg_signaling"/>
</dbReference>
<evidence type="ECO:0000259" key="2">
    <source>
        <dbReference type="PROSITE" id="PS50112"/>
    </source>
</evidence>
<feature type="domain" description="PAC" evidence="3">
    <location>
        <begin position="116"/>
        <end position="168"/>
    </location>
</feature>
<dbReference type="Pfam" id="PF00563">
    <property type="entry name" value="EAL"/>
    <property type="match status" value="1"/>
</dbReference>
<sequence length="784" mass="83932">MGEAVPVTTSAPESPRATGPDGTAGQRLRAADVLLADRGQLFRALFLSAPVAQAVVDASGQLLVVNPALCELTGRSSGELVGRHLDLLTHPDDVPLSDLADEHLPGATLLDPQLQVVGERRLQRADGESLWVEQSRELIHRSTGELHFVVLSLVDVTDRRRAEDDLVRRAFIDPLTGLPNRRALSERLQHALAVSGRRETQVGLLHLDIDRFTAVNDSLGHEGGDQLLCQVADRLRWSTRVEDTAVRFGADEFLVLAEDVEDVEALRTLADRLLSVLDEPFHVHGREVTLSASVGMTLGSDISPEALLRQAHSALAKAKDSGGRGRIELHVGDLTEGYVDQLQLETDLRHALESGELRLFYQPIVALSDEHLLGYEALIRWQHPTRGLLPPAAFLSAAEDNRLTSRLGAWVIHQACWDAAGWAPDLRVHVNISARHLAEPGFAELVADALAESGLAPERLELEITESTALFAADATLHAVDTVTETGVTLALDDFGTGYSAITALHRLPIHTLKIDRSFVADVVAQPATAALVQGLLQLGAGMGLQVIAEGIEDGEQAKWLLEHGCSMAQGYAFGRPAPLPARELEDLDTPPQLSLPGGPPSGPAPTGGLSAGPLAFDTPFALPADVLSDVDELDEVELGEQHPAQDRADQRGTRDRWTPKPVQGTAAVPELNAFALPETGAVPAPAPAAAVVPPADEAPAVDPDFDPSVFRPSRAFLELRELLAANGVQDPFVPEPREAAEIGDLSGLTPDAGDLSGLRPWLESFQQRLGPPHTGDLPEVGRS</sequence>
<dbReference type="InterPro" id="IPR001633">
    <property type="entry name" value="EAL_dom"/>
</dbReference>
<dbReference type="SMART" id="SM00091">
    <property type="entry name" value="PAS"/>
    <property type="match status" value="1"/>
</dbReference>
<dbReference type="PANTHER" id="PTHR44757">
    <property type="entry name" value="DIGUANYLATE CYCLASE DGCP"/>
    <property type="match status" value="1"/>
</dbReference>
<dbReference type="InterPro" id="IPR035965">
    <property type="entry name" value="PAS-like_dom_sf"/>
</dbReference>
<dbReference type="NCBIfam" id="TIGR00254">
    <property type="entry name" value="GGDEF"/>
    <property type="match status" value="1"/>
</dbReference>
<feature type="region of interest" description="Disordered" evidence="1">
    <location>
        <begin position="1"/>
        <end position="25"/>
    </location>
</feature>
<gene>
    <name evidence="6" type="ORF">G3R41_09245</name>
</gene>
<dbReference type="Pfam" id="PF13426">
    <property type="entry name" value="PAS_9"/>
    <property type="match status" value="1"/>
</dbReference>
<dbReference type="SMART" id="SM00052">
    <property type="entry name" value="EAL"/>
    <property type="match status" value="1"/>
</dbReference>
<dbReference type="Proteomes" id="UP000471152">
    <property type="component" value="Unassembled WGS sequence"/>
</dbReference>
<dbReference type="CDD" id="cd01949">
    <property type="entry name" value="GGDEF"/>
    <property type="match status" value="1"/>
</dbReference>
<dbReference type="InterPro" id="IPR000014">
    <property type="entry name" value="PAS"/>
</dbReference>
<dbReference type="Gene3D" id="3.30.70.270">
    <property type="match status" value="1"/>
</dbReference>
<dbReference type="InterPro" id="IPR000700">
    <property type="entry name" value="PAS-assoc_C"/>
</dbReference>
<evidence type="ECO:0000256" key="1">
    <source>
        <dbReference type="SAM" id="MobiDB-lite"/>
    </source>
</evidence>
<feature type="domain" description="PAS" evidence="2">
    <location>
        <begin position="38"/>
        <end position="93"/>
    </location>
</feature>
<feature type="domain" description="EAL" evidence="4">
    <location>
        <begin position="341"/>
        <end position="591"/>
    </location>
</feature>
<feature type="region of interest" description="Disordered" evidence="1">
    <location>
        <begin position="637"/>
        <end position="663"/>
    </location>
</feature>
<dbReference type="SMART" id="SM00267">
    <property type="entry name" value="GGDEF"/>
    <property type="match status" value="1"/>
</dbReference>
<dbReference type="EMBL" id="JAAGWB010000018">
    <property type="protein sequence ID" value="NEN51121.1"/>
    <property type="molecule type" value="Genomic_DNA"/>
</dbReference>
<feature type="domain" description="GGDEF" evidence="5">
    <location>
        <begin position="200"/>
        <end position="332"/>
    </location>
</feature>
<dbReference type="InterPro" id="IPR001610">
    <property type="entry name" value="PAC"/>
</dbReference>
<dbReference type="PROSITE" id="PS50887">
    <property type="entry name" value="GGDEF"/>
    <property type="match status" value="1"/>
</dbReference>
<dbReference type="AlphaFoldDB" id="A0A6P0H5Y8"/>
<dbReference type="PROSITE" id="PS50112">
    <property type="entry name" value="PAS"/>
    <property type="match status" value="1"/>
</dbReference>
<dbReference type="InterPro" id="IPR029787">
    <property type="entry name" value="Nucleotide_cyclase"/>
</dbReference>
<dbReference type="Gene3D" id="3.20.20.450">
    <property type="entry name" value="EAL domain"/>
    <property type="match status" value="1"/>
</dbReference>
<evidence type="ECO:0000259" key="3">
    <source>
        <dbReference type="PROSITE" id="PS50113"/>
    </source>
</evidence>
<dbReference type="PANTHER" id="PTHR44757:SF2">
    <property type="entry name" value="BIOFILM ARCHITECTURE MAINTENANCE PROTEIN MBAA"/>
    <property type="match status" value="1"/>
</dbReference>
<evidence type="ECO:0000259" key="4">
    <source>
        <dbReference type="PROSITE" id="PS50883"/>
    </source>
</evidence>
<proteinExistence type="predicted"/>
<feature type="region of interest" description="Disordered" evidence="1">
    <location>
        <begin position="582"/>
        <end position="616"/>
    </location>
</feature>
<dbReference type="SUPFAM" id="SSF141868">
    <property type="entry name" value="EAL domain-like"/>
    <property type="match status" value="1"/>
</dbReference>
<dbReference type="NCBIfam" id="TIGR00229">
    <property type="entry name" value="sensory_box"/>
    <property type="match status" value="1"/>
</dbReference>
<dbReference type="InterPro" id="IPR043128">
    <property type="entry name" value="Rev_trsase/Diguanyl_cyclase"/>
</dbReference>